<evidence type="ECO:0000313" key="1">
    <source>
        <dbReference type="EMBL" id="KGB22594.1"/>
    </source>
</evidence>
<sequence>MLRMRRFLTELKSFSGCTVCPHCVGPVSGERMVRVGQSR</sequence>
<dbReference type="STRING" id="104102.AtDm6_2175"/>
<protein>
    <submittedName>
        <fullName evidence="1">Uncharacterized protein</fullName>
    </submittedName>
</protein>
<proteinExistence type="predicted"/>
<gene>
    <name evidence="1" type="ORF">AtDm6_2175</name>
</gene>
<name>A0A094YPQ6_9PROT</name>
<organism evidence="1 2">
    <name type="scientific">Acetobacter tropicalis</name>
    <dbReference type="NCBI Taxonomy" id="104102"/>
    <lineage>
        <taxon>Bacteria</taxon>
        <taxon>Pseudomonadati</taxon>
        <taxon>Pseudomonadota</taxon>
        <taxon>Alphaproteobacteria</taxon>
        <taxon>Acetobacterales</taxon>
        <taxon>Acetobacteraceae</taxon>
        <taxon>Acetobacter</taxon>
    </lineage>
</organism>
<evidence type="ECO:0000313" key="2">
    <source>
        <dbReference type="Proteomes" id="UP000029448"/>
    </source>
</evidence>
<dbReference type="AlphaFoldDB" id="A0A094YPQ6"/>
<dbReference type="EMBL" id="JOKM01000075">
    <property type="protein sequence ID" value="KGB22594.1"/>
    <property type="molecule type" value="Genomic_DNA"/>
</dbReference>
<keyword evidence="2" id="KW-1185">Reference proteome</keyword>
<dbReference type="PATRIC" id="fig|104102.7.peg.2151"/>
<dbReference type="Proteomes" id="UP000029448">
    <property type="component" value="Unassembled WGS sequence"/>
</dbReference>
<reference evidence="1 2" key="1">
    <citation type="submission" date="2014-06" db="EMBL/GenBank/DDBJ databases">
        <title>Functional and comparative genomic analyses of the Drosophila gut microbiota identify candidate symbiosis factors.</title>
        <authorList>
            <person name="Newell P.D."/>
            <person name="Chaston J.M."/>
            <person name="Douglas A.E."/>
        </authorList>
    </citation>
    <scope>NUCLEOTIDE SEQUENCE [LARGE SCALE GENOMIC DNA]</scope>
    <source>
        <strain evidence="1 2">DmCS_006</strain>
    </source>
</reference>
<accession>A0A094YPQ6</accession>
<comment type="caution">
    <text evidence="1">The sequence shown here is derived from an EMBL/GenBank/DDBJ whole genome shotgun (WGS) entry which is preliminary data.</text>
</comment>